<keyword evidence="1" id="KW-0812">Transmembrane</keyword>
<sequence length="38" mass="4166">MNSYAKGLVAGIPIGIVLFFVVVLVLRWAGTLDVMTDW</sequence>
<proteinExistence type="predicted"/>
<gene>
    <name evidence="2" type="ORF">GGD89_000538</name>
</gene>
<comment type="caution">
    <text evidence="2">The sequence shown here is derived from an EMBL/GenBank/DDBJ whole genome shotgun (WGS) entry which is preliminary data.</text>
</comment>
<keyword evidence="1" id="KW-0472">Membrane</keyword>
<dbReference type="Proteomes" id="UP000554286">
    <property type="component" value="Unassembled WGS sequence"/>
</dbReference>
<keyword evidence="1" id="KW-1133">Transmembrane helix</keyword>
<name>A0A7W6RAT8_9PROT</name>
<keyword evidence="3" id="KW-1185">Reference proteome</keyword>
<evidence type="ECO:0000256" key="1">
    <source>
        <dbReference type="SAM" id="Phobius"/>
    </source>
</evidence>
<evidence type="ECO:0000313" key="2">
    <source>
        <dbReference type="EMBL" id="MBB4264927.1"/>
    </source>
</evidence>
<evidence type="ECO:0000313" key="3">
    <source>
        <dbReference type="Proteomes" id="UP000554286"/>
    </source>
</evidence>
<protein>
    <submittedName>
        <fullName evidence="2">Nitrogen fixation-related uncharacterized protein</fullName>
    </submittedName>
</protein>
<organism evidence="2 3">
    <name type="scientific">Roseospira visakhapatnamensis</name>
    <dbReference type="NCBI Taxonomy" id="390880"/>
    <lineage>
        <taxon>Bacteria</taxon>
        <taxon>Pseudomonadati</taxon>
        <taxon>Pseudomonadota</taxon>
        <taxon>Alphaproteobacteria</taxon>
        <taxon>Rhodospirillales</taxon>
        <taxon>Rhodospirillaceae</taxon>
        <taxon>Roseospira</taxon>
    </lineage>
</organism>
<dbReference type="EMBL" id="JACIGK010000003">
    <property type="protein sequence ID" value="MBB4264927.1"/>
    <property type="molecule type" value="Genomic_DNA"/>
</dbReference>
<accession>A0A7W6RAT8</accession>
<dbReference type="AlphaFoldDB" id="A0A7W6RAT8"/>
<reference evidence="2 3" key="1">
    <citation type="submission" date="2020-08" db="EMBL/GenBank/DDBJ databases">
        <title>Genome sequencing of Purple Non-Sulfur Bacteria from various extreme environments.</title>
        <authorList>
            <person name="Mayer M."/>
        </authorList>
    </citation>
    <scope>NUCLEOTIDE SEQUENCE [LARGE SCALE GENOMIC DNA]</scope>
    <source>
        <strain evidence="2 3">JA131</strain>
    </source>
</reference>
<feature type="transmembrane region" description="Helical" evidence="1">
    <location>
        <begin position="7"/>
        <end position="29"/>
    </location>
</feature>